<dbReference type="EC" id="2.7.10.1" evidence="2"/>
<evidence type="ECO:0000256" key="5">
    <source>
        <dbReference type="ARBA" id="ARBA00022729"/>
    </source>
</evidence>
<dbReference type="InterPro" id="IPR000719">
    <property type="entry name" value="Prot_kinase_dom"/>
</dbReference>
<keyword evidence="9" id="KW-0130">Cell adhesion</keyword>
<dbReference type="Gene3D" id="2.80.10.50">
    <property type="match status" value="1"/>
</dbReference>
<dbReference type="OrthoDB" id="6071166at2759"/>
<comment type="subcellular location">
    <subcellularLocation>
        <location evidence="1">Cell membrane</location>
        <topology evidence="1">Single-pass membrane protein</topology>
    </subcellularLocation>
</comment>
<dbReference type="Gene3D" id="1.10.510.10">
    <property type="entry name" value="Transferase(Phosphotransferase) domain 1"/>
    <property type="match status" value="1"/>
</dbReference>
<comment type="catalytic activity">
    <reaction evidence="15">
        <text>L-tyrosyl-[protein] + ATP = O-phospho-L-tyrosyl-[protein] + ADP + H(+)</text>
        <dbReference type="Rhea" id="RHEA:10596"/>
        <dbReference type="Rhea" id="RHEA-COMP:10136"/>
        <dbReference type="Rhea" id="RHEA-COMP:20101"/>
        <dbReference type="ChEBI" id="CHEBI:15378"/>
        <dbReference type="ChEBI" id="CHEBI:30616"/>
        <dbReference type="ChEBI" id="CHEBI:46858"/>
        <dbReference type="ChEBI" id="CHEBI:61978"/>
        <dbReference type="ChEBI" id="CHEBI:456216"/>
        <dbReference type="EC" id="2.7.10.1"/>
    </reaction>
</comment>
<keyword evidence="3" id="KW-0808">Transferase</keyword>
<evidence type="ECO:0000256" key="13">
    <source>
        <dbReference type="ARBA" id="ARBA00023170"/>
    </source>
</evidence>
<evidence type="ECO:0000256" key="10">
    <source>
        <dbReference type="ARBA" id="ARBA00022989"/>
    </source>
</evidence>
<feature type="transmembrane region" description="Helical" evidence="16">
    <location>
        <begin position="364"/>
        <end position="389"/>
    </location>
</feature>
<keyword evidence="10 16" id="KW-1133">Transmembrane helix</keyword>
<evidence type="ECO:0000256" key="3">
    <source>
        <dbReference type="ARBA" id="ARBA00022679"/>
    </source>
</evidence>
<keyword evidence="11 16" id="KW-0472">Membrane</keyword>
<evidence type="ECO:0000256" key="7">
    <source>
        <dbReference type="ARBA" id="ARBA00022777"/>
    </source>
</evidence>
<dbReference type="SUPFAM" id="SSF56112">
    <property type="entry name" value="Protein kinase-like (PK-like)"/>
    <property type="match status" value="1"/>
</dbReference>
<organism evidence="18 19">
    <name type="scientific">Meloidogyne enterolobii</name>
    <name type="common">Root-knot nematode worm</name>
    <name type="synonym">Meloidogyne mayaguensis</name>
    <dbReference type="NCBI Taxonomy" id="390850"/>
    <lineage>
        <taxon>Eukaryota</taxon>
        <taxon>Metazoa</taxon>
        <taxon>Ecdysozoa</taxon>
        <taxon>Nematoda</taxon>
        <taxon>Chromadorea</taxon>
        <taxon>Rhabditida</taxon>
        <taxon>Tylenchina</taxon>
        <taxon>Tylenchomorpha</taxon>
        <taxon>Tylenchoidea</taxon>
        <taxon>Meloidogynidae</taxon>
        <taxon>Meloidogyninae</taxon>
        <taxon>Meloidogyne</taxon>
    </lineage>
</organism>
<dbReference type="Proteomes" id="UP000580250">
    <property type="component" value="Unassembled WGS sequence"/>
</dbReference>
<evidence type="ECO:0000256" key="14">
    <source>
        <dbReference type="ARBA" id="ARBA00023180"/>
    </source>
</evidence>
<dbReference type="GO" id="GO:0051897">
    <property type="term" value="P:positive regulation of phosphatidylinositol 3-kinase/protein kinase B signal transduction"/>
    <property type="evidence" value="ECO:0007669"/>
    <property type="project" value="TreeGrafter"/>
</dbReference>
<dbReference type="EMBL" id="CAJEWN010001194">
    <property type="protein sequence ID" value="CAD2195275.1"/>
    <property type="molecule type" value="Genomic_DNA"/>
</dbReference>
<dbReference type="InterPro" id="IPR020635">
    <property type="entry name" value="Tyr_kinase_cat_dom"/>
</dbReference>
<dbReference type="InterPro" id="IPR001245">
    <property type="entry name" value="Ser-Thr/Tyr_kinase_cat_dom"/>
</dbReference>
<dbReference type="Pfam" id="PF07714">
    <property type="entry name" value="PK_Tyr_Ser-Thr"/>
    <property type="match status" value="1"/>
</dbReference>
<keyword evidence="5" id="KW-0732">Signal</keyword>
<keyword evidence="7" id="KW-0418">Kinase</keyword>
<dbReference type="InterPro" id="IPR050122">
    <property type="entry name" value="RTK"/>
</dbReference>
<gene>
    <name evidence="18" type="ORF">MENT_LOCUS48348</name>
</gene>
<evidence type="ECO:0000259" key="17">
    <source>
        <dbReference type="PROSITE" id="PS50011"/>
    </source>
</evidence>
<evidence type="ECO:0000256" key="4">
    <source>
        <dbReference type="ARBA" id="ARBA00022692"/>
    </source>
</evidence>
<dbReference type="GO" id="GO:0043235">
    <property type="term" value="C:receptor complex"/>
    <property type="evidence" value="ECO:0007669"/>
    <property type="project" value="TreeGrafter"/>
</dbReference>
<keyword evidence="4 16" id="KW-0812">Transmembrane</keyword>
<keyword evidence="6" id="KW-0547">Nucleotide-binding</keyword>
<evidence type="ECO:0000313" key="18">
    <source>
        <dbReference type="EMBL" id="CAD2195275.1"/>
    </source>
</evidence>
<evidence type="ECO:0000256" key="6">
    <source>
        <dbReference type="ARBA" id="ARBA00022741"/>
    </source>
</evidence>
<dbReference type="FunFam" id="1.10.510.10:FF:001512">
    <property type="entry name" value="Receptor tyrosine-protein kinase erbB-2"/>
    <property type="match status" value="1"/>
</dbReference>
<dbReference type="PROSITE" id="PS50011">
    <property type="entry name" value="PROTEIN_KINASE_DOM"/>
    <property type="match status" value="1"/>
</dbReference>
<keyword evidence="12" id="KW-0829">Tyrosine-protein kinase</keyword>
<dbReference type="InterPro" id="IPR008999">
    <property type="entry name" value="Actin-crosslinking"/>
</dbReference>
<reference evidence="18 19" key="1">
    <citation type="submission" date="2020-08" db="EMBL/GenBank/DDBJ databases">
        <authorList>
            <person name="Koutsovoulos G."/>
            <person name="Danchin GJ E."/>
        </authorList>
    </citation>
    <scope>NUCLEOTIDE SEQUENCE [LARGE SCALE GENOMIC DNA]</scope>
</reference>
<evidence type="ECO:0000256" key="15">
    <source>
        <dbReference type="ARBA" id="ARBA00051243"/>
    </source>
</evidence>
<keyword evidence="14" id="KW-0325">Glycoprotein</keyword>
<evidence type="ECO:0000256" key="2">
    <source>
        <dbReference type="ARBA" id="ARBA00011902"/>
    </source>
</evidence>
<dbReference type="GO" id="GO:0007169">
    <property type="term" value="P:cell surface receptor protein tyrosine kinase signaling pathway"/>
    <property type="evidence" value="ECO:0007669"/>
    <property type="project" value="TreeGrafter"/>
</dbReference>
<dbReference type="PRINTS" id="PR00109">
    <property type="entry name" value="TYRKINASE"/>
</dbReference>
<proteinExistence type="predicted"/>
<feature type="domain" description="Protein kinase" evidence="17">
    <location>
        <begin position="426"/>
        <end position="694"/>
    </location>
</feature>
<keyword evidence="13" id="KW-0675">Receptor</keyword>
<dbReference type="GO" id="GO:0061564">
    <property type="term" value="P:axon development"/>
    <property type="evidence" value="ECO:0007669"/>
    <property type="project" value="UniProtKB-ARBA"/>
</dbReference>
<dbReference type="GO" id="GO:0004714">
    <property type="term" value="F:transmembrane receptor protein tyrosine kinase activity"/>
    <property type="evidence" value="ECO:0007669"/>
    <property type="project" value="UniProtKB-EC"/>
</dbReference>
<evidence type="ECO:0000256" key="8">
    <source>
        <dbReference type="ARBA" id="ARBA00022840"/>
    </source>
</evidence>
<evidence type="ECO:0000256" key="12">
    <source>
        <dbReference type="ARBA" id="ARBA00023137"/>
    </source>
</evidence>
<dbReference type="GO" id="GO:0005524">
    <property type="term" value="F:ATP binding"/>
    <property type="evidence" value="ECO:0007669"/>
    <property type="project" value="UniProtKB-KW"/>
</dbReference>
<accession>A0A6V7X7X9</accession>
<dbReference type="CDD" id="cd00257">
    <property type="entry name" value="beta-trefoil_FSCN-like"/>
    <property type="match status" value="1"/>
</dbReference>
<evidence type="ECO:0000256" key="11">
    <source>
        <dbReference type="ARBA" id="ARBA00023136"/>
    </source>
</evidence>
<evidence type="ECO:0000256" key="9">
    <source>
        <dbReference type="ARBA" id="ARBA00022889"/>
    </source>
</evidence>
<keyword evidence="8" id="KW-0067">ATP-binding</keyword>
<dbReference type="InterPro" id="IPR008266">
    <property type="entry name" value="Tyr_kinase_AS"/>
</dbReference>
<comment type="caution">
    <text evidence="18">The sequence shown here is derived from an EMBL/GenBank/DDBJ whole genome shotgun (WGS) entry which is preliminary data.</text>
</comment>
<dbReference type="GO" id="GO:0005886">
    <property type="term" value="C:plasma membrane"/>
    <property type="evidence" value="ECO:0007669"/>
    <property type="project" value="UniProtKB-SubCell"/>
</dbReference>
<dbReference type="AlphaFoldDB" id="A0A6V7X7X9"/>
<dbReference type="PROSITE" id="PS00109">
    <property type="entry name" value="PROTEIN_KINASE_TYR"/>
    <property type="match status" value="1"/>
</dbReference>
<dbReference type="SUPFAM" id="SSF50405">
    <property type="entry name" value="Actin-crosslinking proteins"/>
    <property type="match status" value="1"/>
</dbReference>
<dbReference type="SMART" id="SM00219">
    <property type="entry name" value="TyrKc"/>
    <property type="match status" value="1"/>
</dbReference>
<dbReference type="CDD" id="cd00192">
    <property type="entry name" value="PTKc"/>
    <property type="match status" value="1"/>
</dbReference>
<dbReference type="GO" id="GO:0048680">
    <property type="term" value="P:positive regulation of axon regeneration"/>
    <property type="evidence" value="ECO:0007669"/>
    <property type="project" value="UniProtKB-ARBA"/>
</dbReference>
<evidence type="ECO:0000256" key="1">
    <source>
        <dbReference type="ARBA" id="ARBA00004162"/>
    </source>
</evidence>
<evidence type="ECO:0000313" key="19">
    <source>
        <dbReference type="Proteomes" id="UP000580250"/>
    </source>
</evidence>
<name>A0A6V7X7X9_MELEN</name>
<evidence type="ECO:0000256" key="16">
    <source>
        <dbReference type="SAM" id="Phobius"/>
    </source>
</evidence>
<dbReference type="GO" id="GO:0007155">
    <property type="term" value="P:cell adhesion"/>
    <property type="evidence" value="ECO:0007669"/>
    <property type="project" value="UniProtKB-KW"/>
</dbReference>
<protein>
    <recommendedName>
        <fullName evidence="2">receptor protein-tyrosine kinase</fullName>
        <ecNumber evidence="2">2.7.10.1</ecNumber>
    </recommendedName>
</protein>
<dbReference type="PANTHER" id="PTHR24416">
    <property type="entry name" value="TYROSINE-PROTEIN KINASE RECEPTOR"/>
    <property type="match status" value="1"/>
</dbReference>
<dbReference type="InterPro" id="IPR011009">
    <property type="entry name" value="Kinase-like_dom_sf"/>
</dbReference>
<dbReference type="PANTHER" id="PTHR24416:SF349">
    <property type="entry name" value="TYROSINE-PROTEIN KINASE RYK"/>
    <property type="match status" value="1"/>
</dbReference>
<sequence length="710" mass="81219">MKRKFLLIFLYLISVFNGTLLTMKEITKRTLVLEESVGNFKKGNQYLSERVLFTLSAFFPMNRFLILVFNGGGDIAYRADHSESVEYSNKNVVIYITIAGNSYLGSRDCYGNITNEFRSCYPQMNNLLIRIGDICGQEGGYNSESVGLRAVVKNIEFGVASSLPSYALKDELFNCDNSTAKRWRVVIALFQDYSAAQTKFLENYVSNFTRIKSKANGMFITCKNNSILFASEQNSEEIWEEFLIQSNKDGTISFKSRVNQKFVSVDLKNGGFLILGSDIVKNEQKFIFERKGNEEEYSIKSKINEKFVSVKLDKNGILMADMENVTGLNEIFEFNTFISEIEKNELLSFPNVVNEDNGVYISPVFGIFALFGTFVGFVAIGLMGFSILVMNKVKDRRGDLSLRKQIYWFLRIRKGLLNRILDCTAIDIEYLIYSGPNSRVYFGRYRYLEDGVMDVVVKVPSKEAFRLDMIIEETKINAQLKHERIVEYIGYYRDAFNDMRIVSEYMPGGDLHSFISSRKNILTVGHIFNFIGQIAEGMEYLSSKKIIHRDLAARNCMLNRDCTAIKIADFGLSRHFNADANYTCSSPVRLPLRWTAIECLGQNGEILPYSKFSEKSDVWSFGIVIWECFSRGEMPYGTEEVRDVLPKLKSDWRLPRPSQCPAGLYGLLVLKCWDIFPEKRPSFSSICISLEEIFSLLIVEEPDIVVREII</sequence>